<dbReference type="GO" id="GO:0004459">
    <property type="term" value="F:L-lactate dehydrogenase (NAD+) activity"/>
    <property type="evidence" value="ECO:0007669"/>
    <property type="project" value="UniProtKB-UniRule"/>
</dbReference>
<name>A0A7Y9T1G8_9BACT</name>
<evidence type="ECO:0000256" key="9">
    <source>
        <dbReference type="PIRSR" id="PIRSR000102-3"/>
    </source>
</evidence>
<comment type="pathway">
    <text evidence="1 7">Fermentation; pyruvate fermentation to lactate; (S)-lactate from pyruvate: step 1/1.</text>
</comment>
<dbReference type="Pfam" id="PF02866">
    <property type="entry name" value="Ldh_1_C"/>
    <property type="match status" value="1"/>
</dbReference>
<reference evidence="12 13" key="1">
    <citation type="submission" date="2020-07" db="EMBL/GenBank/DDBJ databases">
        <title>Genomic Encyclopedia of Type Strains, Phase IV (KMG-V): Genome sequencing to study the core and pangenomes of soil and plant-associated prokaryotes.</title>
        <authorList>
            <person name="Whitman W."/>
        </authorList>
    </citation>
    <scope>NUCLEOTIDE SEQUENCE [LARGE SCALE GENOMIC DNA]</scope>
    <source>
        <strain evidence="12 13">M8UP30</strain>
    </source>
</reference>
<dbReference type="PANTHER" id="PTHR43128:SF16">
    <property type="entry name" value="L-LACTATE DEHYDROGENASE"/>
    <property type="match status" value="1"/>
</dbReference>
<evidence type="ECO:0000256" key="8">
    <source>
        <dbReference type="PIRSR" id="PIRSR000102-1"/>
    </source>
</evidence>
<dbReference type="EC" id="1.1.1.27" evidence="3 7"/>
<comment type="catalytic activity">
    <reaction evidence="6 7">
        <text>(S)-lactate + NAD(+) = pyruvate + NADH + H(+)</text>
        <dbReference type="Rhea" id="RHEA:23444"/>
        <dbReference type="ChEBI" id="CHEBI:15361"/>
        <dbReference type="ChEBI" id="CHEBI:15378"/>
        <dbReference type="ChEBI" id="CHEBI:16651"/>
        <dbReference type="ChEBI" id="CHEBI:57540"/>
        <dbReference type="ChEBI" id="CHEBI:57945"/>
        <dbReference type="EC" id="1.1.1.27"/>
    </reaction>
</comment>
<feature type="domain" description="Lactate/malate dehydrogenase N-terminal" evidence="10">
    <location>
        <begin position="7"/>
        <end position="144"/>
    </location>
</feature>
<feature type="binding site" evidence="7">
    <location>
        <position position="228"/>
    </location>
    <ligand>
        <name>substrate</name>
    </ligand>
</feature>
<dbReference type="InterPro" id="IPR036291">
    <property type="entry name" value="NAD(P)-bd_dom_sf"/>
</dbReference>
<dbReference type="Gene3D" id="3.90.110.10">
    <property type="entry name" value="Lactate dehydrogenase/glycoside hydrolase, family 4, C-terminal"/>
    <property type="match status" value="1"/>
</dbReference>
<keyword evidence="4 7" id="KW-0560">Oxidoreductase</keyword>
<dbReference type="SUPFAM" id="SSF51735">
    <property type="entry name" value="NAD(P)-binding Rossmann-fold domains"/>
    <property type="match status" value="1"/>
</dbReference>
<proteinExistence type="inferred from homology"/>
<feature type="binding site" evidence="7">
    <location>
        <position position="103"/>
    </location>
    <ligand>
        <name>NAD(+)</name>
        <dbReference type="ChEBI" id="CHEBI:57540"/>
    </ligand>
</feature>
<evidence type="ECO:0000256" key="5">
    <source>
        <dbReference type="ARBA" id="ARBA00023027"/>
    </source>
</evidence>
<dbReference type="HAMAP" id="MF_00488">
    <property type="entry name" value="Lactate_dehydrog"/>
    <property type="match status" value="1"/>
</dbReference>
<dbReference type="Gene3D" id="3.40.50.720">
    <property type="entry name" value="NAD(P)-binding Rossmann-like Domain"/>
    <property type="match status" value="1"/>
</dbReference>
<feature type="binding site" evidence="7">
    <location>
        <position position="155"/>
    </location>
    <ligand>
        <name>beta-D-fructose 1,6-bisphosphate</name>
        <dbReference type="ChEBI" id="CHEBI:32966"/>
        <note>allosteric activator</note>
    </ligand>
</feature>
<evidence type="ECO:0000313" key="12">
    <source>
        <dbReference type="EMBL" id="NYF50007.1"/>
    </source>
</evidence>
<accession>A0A7Y9T1G8</accession>
<dbReference type="InterPro" id="IPR022383">
    <property type="entry name" value="Lactate/malate_DH_C"/>
</dbReference>
<evidence type="ECO:0000256" key="1">
    <source>
        <dbReference type="ARBA" id="ARBA00004843"/>
    </source>
</evidence>
<evidence type="ECO:0000313" key="13">
    <source>
        <dbReference type="Proteomes" id="UP000534186"/>
    </source>
</evidence>
<dbReference type="AlphaFoldDB" id="A0A7Y9T1G8"/>
<evidence type="ECO:0000256" key="4">
    <source>
        <dbReference type="ARBA" id="ARBA00023002"/>
    </source>
</evidence>
<protein>
    <recommendedName>
        <fullName evidence="3 7">L-lactate dehydrogenase</fullName>
        <shortName evidence="7">L-LDH</shortName>
        <ecNumber evidence="3 7">1.1.1.27</ecNumber>
    </recommendedName>
</protein>
<dbReference type="PROSITE" id="PS00064">
    <property type="entry name" value="L_LDH"/>
    <property type="match status" value="1"/>
</dbReference>
<dbReference type="InterPro" id="IPR011304">
    <property type="entry name" value="L-lactate_DH"/>
</dbReference>
<dbReference type="InterPro" id="IPR001236">
    <property type="entry name" value="Lactate/malate_DH_N"/>
</dbReference>
<gene>
    <name evidence="7" type="primary">ldh</name>
    <name evidence="12" type="ORF">HDF12_000372</name>
</gene>
<feature type="binding site" evidence="7">
    <location>
        <position position="90"/>
    </location>
    <ligand>
        <name>substrate</name>
    </ligand>
</feature>
<dbReference type="InterPro" id="IPR001557">
    <property type="entry name" value="L-lactate/malate_DH"/>
</dbReference>
<comment type="activity regulation">
    <text evidence="7">Allosterically activated by fructose 1,6-bisphosphate (FBP).</text>
</comment>
<keyword evidence="5 7" id="KW-0520">NAD</keyword>
<dbReference type="PROSITE" id="PS51257">
    <property type="entry name" value="PROKAR_LIPOPROTEIN"/>
    <property type="match status" value="1"/>
</dbReference>
<dbReference type="GO" id="GO:0006096">
    <property type="term" value="P:glycolytic process"/>
    <property type="evidence" value="ECO:0007669"/>
    <property type="project" value="UniProtKB-UniRule"/>
</dbReference>
<sequence length="316" mass="33263">MPSHRTRITVIGCGHVGTSCAYALLQNHLAREIVLIGDTENLVHGEALDLQQAVPLGTPVKIFAGTYKDAAASAIAIITVGTPGKFSGSRLDMLAGNAIIVRSCIAKLMAEGFDGVLIIATNPLDVLTYIAQTESGLPVSQVIGTGTLLDTERLRHILGEKLNVDARSVHAAVIGEHGDSSVAVWSAAQVAGIPLAQYPGVDTLPSQEELLISVRHAGPEVAALKGNTCFAIAACVTRICEAILRDERSVLIVSTMMTGQYGLKEVSLSTPCIVGNCGVETVLELRLNEVEQKSLEASAAVLKHAYAQLQKNESPL</sequence>
<feature type="binding site" evidence="7">
    <location>
        <position position="67"/>
    </location>
    <ligand>
        <name>NAD(+)</name>
        <dbReference type="ChEBI" id="CHEBI:57540"/>
    </ligand>
</feature>
<dbReference type="PANTHER" id="PTHR43128">
    <property type="entry name" value="L-2-HYDROXYCARBOXYLATE DEHYDROGENASE (NAD(P)(+))"/>
    <property type="match status" value="1"/>
</dbReference>
<comment type="subcellular location">
    <subcellularLocation>
        <location evidence="7">Cytoplasm</location>
    </subcellularLocation>
</comment>
<feature type="binding site" evidence="7">
    <location>
        <position position="170"/>
    </location>
    <ligand>
        <name>beta-D-fructose 1,6-bisphosphate</name>
        <dbReference type="ChEBI" id="CHEBI:32966"/>
        <note>allosteric activator</note>
    </ligand>
</feature>
<dbReference type="InterPro" id="IPR018177">
    <property type="entry name" value="L-lactate_DH_AS"/>
</dbReference>
<evidence type="ECO:0000259" key="11">
    <source>
        <dbReference type="Pfam" id="PF02866"/>
    </source>
</evidence>
<dbReference type="GO" id="GO:0006089">
    <property type="term" value="P:lactate metabolic process"/>
    <property type="evidence" value="ECO:0007669"/>
    <property type="project" value="TreeGrafter"/>
</dbReference>
<dbReference type="PIRSF" id="PIRSF000102">
    <property type="entry name" value="Lac_mal_DH"/>
    <property type="match status" value="1"/>
</dbReference>
<feature type="binding site" evidence="7">
    <location>
        <begin position="120"/>
        <end position="122"/>
    </location>
    <ligand>
        <name>NAD(+)</name>
        <dbReference type="ChEBI" id="CHEBI:57540"/>
    </ligand>
</feature>
<evidence type="ECO:0000259" key="10">
    <source>
        <dbReference type="Pfam" id="PF00056"/>
    </source>
</evidence>
<dbReference type="NCBIfam" id="TIGR01771">
    <property type="entry name" value="L-LDH-NAD"/>
    <property type="match status" value="1"/>
</dbReference>
<dbReference type="SUPFAM" id="SSF56327">
    <property type="entry name" value="LDH C-terminal domain-like"/>
    <property type="match status" value="1"/>
</dbReference>
<feature type="domain" description="Lactate/malate dehydrogenase C-terminal" evidence="11">
    <location>
        <begin position="147"/>
        <end position="308"/>
    </location>
</feature>
<dbReference type="PRINTS" id="PR00086">
    <property type="entry name" value="LLDHDRGNASE"/>
</dbReference>
<dbReference type="EMBL" id="JACCCV010000001">
    <property type="protein sequence ID" value="NYF50007.1"/>
    <property type="molecule type" value="Genomic_DNA"/>
</dbReference>
<evidence type="ECO:0000256" key="2">
    <source>
        <dbReference type="ARBA" id="ARBA00006054"/>
    </source>
</evidence>
<keyword evidence="7" id="KW-0963">Cytoplasm</keyword>
<organism evidence="12 13">
    <name type="scientific">Tunturiibacter lichenicola</name>
    <dbReference type="NCBI Taxonomy" id="2051959"/>
    <lineage>
        <taxon>Bacteria</taxon>
        <taxon>Pseudomonadati</taxon>
        <taxon>Acidobacteriota</taxon>
        <taxon>Terriglobia</taxon>
        <taxon>Terriglobales</taxon>
        <taxon>Acidobacteriaceae</taxon>
        <taxon>Tunturiibacter</taxon>
    </lineage>
</organism>
<comment type="caution">
    <text evidence="7">Lacks conserved residue(s) required for the propagation of feature annotation.</text>
</comment>
<dbReference type="UniPathway" id="UPA00554">
    <property type="reaction ID" value="UER00611"/>
</dbReference>
<keyword evidence="7" id="KW-0021">Allosteric enzyme</keyword>
<evidence type="ECO:0000256" key="3">
    <source>
        <dbReference type="ARBA" id="ARBA00012967"/>
    </source>
</evidence>
<feature type="binding site" evidence="7">
    <location>
        <begin position="150"/>
        <end position="153"/>
    </location>
    <ligand>
        <name>substrate</name>
    </ligand>
</feature>
<feature type="binding site" evidence="9">
    <location>
        <begin position="12"/>
        <end position="17"/>
    </location>
    <ligand>
        <name>NAD(+)</name>
        <dbReference type="ChEBI" id="CHEBI:57540"/>
    </ligand>
</feature>
<dbReference type="Pfam" id="PF00056">
    <property type="entry name" value="Ldh_1_N"/>
    <property type="match status" value="1"/>
</dbReference>
<feature type="binding site" evidence="7">
    <location>
        <position position="145"/>
    </location>
    <ligand>
        <name>NAD(+)</name>
        <dbReference type="ChEBI" id="CHEBI:57540"/>
    </ligand>
</feature>
<feature type="binding site" evidence="9">
    <location>
        <position position="97"/>
    </location>
    <ligand>
        <name>NAD(+)</name>
        <dbReference type="ChEBI" id="CHEBI:57540"/>
    </ligand>
</feature>
<comment type="similarity">
    <text evidence="2 7">Belongs to the LDH/MDH superfamily. LDH family.</text>
</comment>
<dbReference type="Proteomes" id="UP000534186">
    <property type="component" value="Unassembled WGS sequence"/>
</dbReference>
<comment type="caution">
    <text evidence="12">The sequence shown here is derived from an EMBL/GenBank/DDBJ whole genome shotgun (WGS) entry which is preliminary data.</text>
</comment>
<feature type="binding site" evidence="7">
    <location>
        <position position="16"/>
    </location>
    <ligand>
        <name>NAD(+)</name>
        <dbReference type="ChEBI" id="CHEBI:57540"/>
    </ligand>
</feature>
<evidence type="ECO:0000256" key="7">
    <source>
        <dbReference type="HAMAP-Rule" id="MF_00488"/>
    </source>
</evidence>
<comment type="function">
    <text evidence="7">Catalyzes the conversion of lactate to pyruvate.</text>
</comment>
<dbReference type="GO" id="GO:0005737">
    <property type="term" value="C:cytoplasm"/>
    <property type="evidence" value="ECO:0007669"/>
    <property type="project" value="UniProtKB-SubCell"/>
</dbReference>
<feature type="active site" description="Proton acceptor" evidence="7 8">
    <location>
        <position position="177"/>
    </location>
</feature>
<dbReference type="InterPro" id="IPR015955">
    <property type="entry name" value="Lactate_DH/Glyco_Ohase_4_C"/>
</dbReference>
<feature type="binding site" evidence="9">
    <location>
        <position position="38"/>
    </location>
    <ligand>
        <name>NAD(+)</name>
        <dbReference type="ChEBI" id="CHEBI:57540"/>
    </ligand>
</feature>
<comment type="subunit">
    <text evidence="7">Homotetramer.</text>
</comment>
<feature type="binding site" evidence="7">
    <location>
        <begin position="122"/>
        <end position="125"/>
    </location>
    <ligand>
        <name>substrate</name>
    </ligand>
</feature>
<evidence type="ECO:0000256" key="6">
    <source>
        <dbReference type="ARBA" id="ARBA00049258"/>
    </source>
</evidence>